<dbReference type="SUPFAM" id="SSF55315">
    <property type="entry name" value="L30e-like"/>
    <property type="match status" value="1"/>
</dbReference>
<sequence length="98" mass="10726">MLRYESVWISLGGELMPLARLSNARKKMVGSKQTMKAINRGQAKVVYVAMNAERHIIDPIIQACRAKDIPLVEVDSMSQLGKACHIEVGCASAAVIED</sequence>
<dbReference type="Pfam" id="PF01248">
    <property type="entry name" value="Ribosomal_L7Ae"/>
    <property type="match status" value="1"/>
</dbReference>
<evidence type="ECO:0000313" key="2">
    <source>
        <dbReference type="EMBL" id="SHJ76433.1"/>
    </source>
</evidence>
<dbReference type="Proteomes" id="UP000184529">
    <property type="component" value="Unassembled WGS sequence"/>
</dbReference>
<reference evidence="3" key="1">
    <citation type="submission" date="2016-11" db="EMBL/GenBank/DDBJ databases">
        <authorList>
            <person name="Varghese N."/>
            <person name="Submissions S."/>
        </authorList>
    </citation>
    <scope>NUCLEOTIDE SEQUENCE [LARGE SCALE GENOMIC DNA]</scope>
    <source>
        <strain evidence="3">DSM 16057</strain>
    </source>
</reference>
<protein>
    <submittedName>
        <fullName evidence="2">Large subunit ribosomal protein L7A</fullName>
    </submittedName>
</protein>
<dbReference type="PRINTS" id="PR00884">
    <property type="entry name" value="RIBOSOMALHS6"/>
</dbReference>
<name>A0A1M6LZF7_9FIRM</name>
<keyword evidence="2" id="KW-0689">Ribosomal protein</keyword>
<dbReference type="STRING" id="1121432.SAMN02745219_03276"/>
<evidence type="ECO:0000259" key="1">
    <source>
        <dbReference type="Pfam" id="PF01248"/>
    </source>
</evidence>
<gene>
    <name evidence="2" type="ORF">SAMN02745219_03276</name>
</gene>
<dbReference type="EMBL" id="FQZM01000058">
    <property type="protein sequence ID" value="SHJ76433.1"/>
    <property type="molecule type" value="Genomic_DNA"/>
</dbReference>
<dbReference type="GO" id="GO:0005840">
    <property type="term" value="C:ribosome"/>
    <property type="evidence" value="ECO:0007669"/>
    <property type="project" value="UniProtKB-KW"/>
</dbReference>
<proteinExistence type="predicted"/>
<evidence type="ECO:0000313" key="3">
    <source>
        <dbReference type="Proteomes" id="UP000184529"/>
    </source>
</evidence>
<keyword evidence="3" id="KW-1185">Reference proteome</keyword>
<organism evidence="2 3">
    <name type="scientific">Desulfofundulus thermosubterraneus DSM 16057</name>
    <dbReference type="NCBI Taxonomy" id="1121432"/>
    <lineage>
        <taxon>Bacteria</taxon>
        <taxon>Bacillati</taxon>
        <taxon>Bacillota</taxon>
        <taxon>Clostridia</taxon>
        <taxon>Eubacteriales</taxon>
        <taxon>Peptococcaceae</taxon>
        <taxon>Desulfofundulus</taxon>
    </lineage>
</organism>
<feature type="domain" description="Ribosomal protein eL8/eL30/eS12/Gadd45" evidence="1">
    <location>
        <begin position="21"/>
        <end position="97"/>
    </location>
</feature>
<dbReference type="Gene3D" id="3.30.1330.30">
    <property type="match status" value="1"/>
</dbReference>
<dbReference type="InterPro" id="IPR004038">
    <property type="entry name" value="Ribosomal_eL8/eL30/eS12/Gad45"/>
</dbReference>
<accession>A0A1M6LZF7</accession>
<dbReference type="AlphaFoldDB" id="A0A1M6LZF7"/>
<keyword evidence="2" id="KW-0687">Ribonucleoprotein</keyword>
<dbReference type="InterPro" id="IPR029064">
    <property type="entry name" value="Ribosomal_eL30-like_sf"/>
</dbReference>